<name>M1WJL3_PSEP2</name>
<reference evidence="2" key="2">
    <citation type="journal article" date="2013" name="Stand. Genomic Sci.">
        <title>Complete genome sequence of Desulfocapsa sulfexigens, a marine deltaproteobacterium specialized in disproportionating inorganic sulfur compounds.</title>
        <authorList>
            <person name="Finster K.W."/>
            <person name="Kjeldsen K.U."/>
            <person name="Kube M."/>
            <person name="Reinhardt R."/>
            <person name="Mussmann M."/>
            <person name="Amann R."/>
            <person name="Schreiber L."/>
        </authorList>
    </citation>
    <scope>NUCLEOTIDE SEQUENCE [LARGE SCALE GENOMIC DNA]</scope>
    <source>
        <strain evidence="2">DSM 10523 / SB164P1</strain>
    </source>
</reference>
<organism evidence="1 2">
    <name type="scientific">Pseudodesulfovibrio piezophilus (strain DSM 21447 / JCM 15486 / C1TLV30)</name>
    <name type="common">Desulfovibrio piezophilus</name>
    <dbReference type="NCBI Taxonomy" id="1322246"/>
    <lineage>
        <taxon>Bacteria</taxon>
        <taxon>Pseudomonadati</taxon>
        <taxon>Thermodesulfobacteriota</taxon>
        <taxon>Desulfovibrionia</taxon>
        <taxon>Desulfovibrionales</taxon>
        <taxon>Desulfovibrionaceae</taxon>
    </lineage>
</organism>
<dbReference type="Proteomes" id="UP000011724">
    <property type="component" value="Chromosome"/>
</dbReference>
<accession>M1WJL3</accession>
<dbReference type="KEGG" id="dpi:BN4_10859"/>
<reference evidence="1 2" key="1">
    <citation type="journal article" date="2013" name="PLoS ONE">
        <title>The first genomic and proteomic characterization of a deep-sea sulfate reducer: insights into the piezophilic lifestyle of Desulfovibrio piezophilus.</title>
        <authorList>
            <person name="Pradel N."/>
            <person name="Ji B."/>
            <person name="Gimenez G."/>
            <person name="Talla E."/>
            <person name="Lenoble P."/>
            <person name="Garel M."/>
            <person name="Tamburini C."/>
            <person name="Fourquet P."/>
            <person name="Lebrun R."/>
            <person name="Bertin P."/>
            <person name="Denis Y."/>
            <person name="Pophillat M."/>
            <person name="Barbe V."/>
            <person name="Ollivier B."/>
            <person name="Dolla A."/>
        </authorList>
    </citation>
    <scope>NUCLEOTIDE SEQUENCE [LARGE SCALE GENOMIC DNA]</scope>
    <source>
        <strain evidence="2">DSM 10523 / SB164P1</strain>
    </source>
</reference>
<dbReference type="EMBL" id="FO203427">
    <property type="protein sequence ID" value="CCH48096.1"/>
    <property type="molecule type" value="Genomic_DNA"/>
</dbReference>
<proteinExistence type="predicted"/>
<evidence type="ECO:0000313" key="2">
    <source>
        <dbReference type="Proteomes" id="UP000011724"/>
    </source>
</evidence>
<sequence>MLREEMKAISVSWPGPNSVSWPGPNIYDELFRKIARHNRSEEIHAHRTKAAYRTSTASCIGIFYSGRYDNRLPDRHRQGNTA</sequence>
<dbReference type="HOGENOM" id="CLU_2552739_0_0_7"/>
<evidence type="ECO:0000313" key="1">
    <source>
        <dbReference type="EMBL" id="CCH48096.1"/>
    </source>
</evidence>
<protein>
    <submittedName>
        <fullName evidence="1">Uncharacterized protein</fullName>
    </submittedName>
</protein>
<dbReference type="AlphaFoldDB" id="M1WJL3"/>
<gene>
    <name evidence="1" type="ordered locus">BN4_10859</name>
</gene>
<keyword evidence="2" id="KW-1185">Reference proteome</keyword>